<feature type="transmembrane region" description="Helical" evidence="1">
    <location>
        <begin position="227"/>
        <end position="252"/>
    </location>
</feature>
<feature type="transmembrane region" description="Helical" evidence="1">
    <location>
        <begin position="301"/>
        <end position="321"/>
    </location>
</feature>
<dbReference type="EMBL" id="VRLW01000001">
    <property type="protein sequence ID" value="KAA1260832.1"/>
    <property type="molecule type" value="Genomic_DNA"/>
</dbReference>
<feature type="transmembrane region" description="Helical" evidence="1">
    <location>
        <begin position="463"/>
        <end position="479"/>
    </location>
</feature>
<feature type="transmembrane region" description="Helical" evidence="1">
    <location>
        <begin position="29"/>
        <end position="51"/>
    </location>
</feature>
<keyword evidence="1" id="KW-0812">Transmembrane</keyword>
<feature type="transmembrane region" description="Helical" evidence="1">
    <location>
        <begin position="376"/>
        <end position="400"/>
    </location>
</feature>
<organism evidence="2 3">
    <name type="scientific">Rubripirellula obstinata</name>
    <dbReference type="NCBI Taxonomy" id="406547"/>
    <lineage>
        <taxon>Bacteria</taxon>
        <taxon>Pseudomonadati</taxon>
        <taxon>Planctomycetota</taxon>
        <taxon>Planctomycetia</taxon>
        <taxon>Pirellulales</taxon>
        <taxon>Pirellulaceae</taxon>
        <taxon>Rubripirellula</taxon>
    </lineage>
</organism>
<keyword evidence="1" id="KW-1133">Transmembrane helix</keyword>
<comment type="caution">
    <text evidence="2">The sequence shown here is derived from an EMBL/GenBank/DDBJ whole genome shotgun (WGS) entry which is preliminary data.</text>
</comment>
<feature type="transmembrane region" description="Helical" evidence="1">
    <location>
        <begin position="333"/>
        <end position="355"/>
    </location>
</feature>
<dbReference type="OrthoDB" id="222190at2"/>
<feature type="transmembrane region" description="Helical" evidence="1">
    <location>
        <begin position="412"/>
        <end position="432"/>
    </location>
</feature>
<dbReference type="RefSeq" id="WP_068264986.1">
    <property type="nucleotide sequence ID" value="NZ_LWSK01000073.1"/>
</dbReference>
<feature type="transmembrane region" description="Helical" evidence="1">
    <location>
        <begin position="92"/>
        <end position="110"/>
    </location>
</feature>
<evidence type="ECO:0000313" key="2">
    <source>
        <dbReference type="EMBL" id="KAA1260832.1"/>
    </source>
</evidence>
<sequence>MSEQSLPLESLPNRRPSLMRSLAWKDAKMIVPLTVAIVIAVVVFNIVGLGASLLADLSSQNRLVASTMICCLLSYLFALGVAPTLVGNEEEAGTLAWLRTLPVGWASVTLSKLWVSVAGLMLVWFVGGILLLLQFLIIANGPKETWVDDLLSPTGAEILQASTAVAMSFLILAISFVCSFLFRSPMAAVVAFFPAFVVIMLGISFVNEQMLEVGFGISYGRFVNFTPSVQAAMVAVPMVAFAGLIGMIYVLAWQRLRGQGRYEHWTARSQAAFQLHEAPVSMRLQRPSINGALFWQQIRHIGPFAVPLLIISLGCCLFASWNMSHSINQTRVLGLAFGSIVIGLSATWIGGLTFFSDNVRRRVAFFADRGVSPSRFWCTRVAVSGAFLLLLIGCVAIGFWMNQDKTSELSLVVIAIVLSIAWSQSVLISMVVNRPILGLFGAVVLWAIWPFSVGWFYAIYQDYFWTLGFAVPVLLFASWRLCRFWMNGETGKKFQARRIAYLALALGLPMFITLGHRYVTLPATDSVWRNQMRNQDLPAPKKLLAKTSWMPWSSAVSMDALSPLSRSGRTFTPANYVGRLANEEQEKELLNRIDQEIAEQESIGDHISWAELSQVLVGSTQATPWISQWHTSPNRWIEIAAQDLLSYDPSEVQVKSVEALLVWSTRARQMIVQGDEGIETLLRVAEPSEQLAVLSMLWWNESPETAAEIERLRELLPTDQLRRESRRIAIIDHWQTFDRQPWDFDSGAVKNFAGDTMLTRQTGWLRIEQIRSERMVDQAIRDLLYRIESANHLAGDPEAVWFARRWKQAMFGPLDGKEELRITNVSRSSTMIPWVQSLSDHEQRINALYRR</sequence>
<keyword evidence="3" id="KW-1185">Reference proteome</keyword>
<protein>
    <recommendedName>
        <fullName evidence="4">ABC-2 family transporter protein</fullName>
    </recommendedName>
</protein>
<feature type="transmembrane region" description="Helical" evidence="1">
    <location>
        <begin position="117"/>
        <end position="138"/>
    </location>
</feature>
<evidence type="ECO:0000256" key="1">
    <source>
        <dbReference type="SAM" id="Phobius"/>
    </source>
</evidence>
<feature type="transmembrane region" description="Helical" evidence="1">
    <location>
        <begin position="63"/>
        <end position="86"/>
    </location>
</feature>
<proteinExistence type="predicted"/>
<evidence type="ECO:0008006" key="4">
    <source>
        <dbReference type="Google" id="ProtNLM"/>
    </source>
</evidence>
<feature type="transmembrane region" description="Helical" evidence="1">
    <location>
        <begin position="189"/>
        <end position="207"/>
    </location>
</feature>
<feature type="transmembrane region" description="Helical" evidence="1">
    <location>
        <begin position="158"/>
        <end position="182"/>
    </location>
</feature>
<accession>A0A5B1CKI3</accession>
<keyword evidence="1" id="KW-0472">Membrane</keyword>
<dbReference type="Proteomes" id="UP000322699">
    <property type="component" value="Unassembled WGS sequence"/>
</dbReference>
<feature type="transmembrane region" description="Helical" evidence="1">
    <location>
        <begin position="499"/>
        <end position="519"/>
    </location>
</feature>
<reference evidence="2 3" key="1">
    <citation type="submission" date="2019-08" db="EMBL/GenBank/DDBJ databases">
        <title>Deep-cultivation of Planctomycetes and their phenomic and genomic characterization uncovers novel biology.</title>
        <authorList>
            <person name="Wiegand S."/>
            <person name="Jogler M."/>
            <person name="Boedeker C."/>
            <person name="Pinto D."/>
            <person name="Vollmers J."/>
            <person name="Rivas-Marin E."/>
            <person name="Kohn T."/>
            <person name="Peeters S.H."/>
            <person name="Heuer A."/>
            <person name="Rast P."/>
            <person name="Oberbeckmann S."/>
            <person name="Bunk B."/>
            <person name="Jeske O."/>
            <person name="Meyerdierks A."/>
            <person name="Storesund J.E."/>
            <person name="Kallscheuer N."/>
            <person name="Luecker S."/>
            <person name="Lage O.M."/>
            <person name="Pohl T."/>
            <person name="Merkel B.J."/>
            <person name="Hornburger P."/>
            <person name="Mueller R.-W."/>
            <person name="Bruemmer F."/>
            <person name="Labrenz M."/>
            <person name="Spormann A.M."/>
            <person name="Op Den Camp H."/>
            <person name="Overmann J."/>
            <person name="Amann R."/>
            <person name="Jetten M.S.M."/>
            <person name="Mascher T."/>
            <person name="Medema M.H."/>
            <person name="Devos D.P."/>
            <person name="Kaster A.-K."/>
            <person name="Ovreas L."/>
            <person name="Rohde M."/>
            <person name="Galperin M.Y."/>
            <person name="Jogler C."/>
        </authorList>
    </citation>
    <scope>NUCLEOTIDE SEQUENCE [LARGE SCALE GENOMIC DNA]</scope>
    <source>
        <strain evidence="2 3">LF1</strain>
    </source>
</reference>
<feature type="transmembrane region" description="Helical" evidence="1">
    <location>
        <begin position="439"/>
        <end position="457"/>
    </location>
</feature>
<gene>
    <name evidence="2" type="ORF">LF1_33740</name>
</gene>
<name>A0A5B1CKI3_9BACT</name>
<dbReference type="AlphaFoldDB" id="A0A5B1CKI3"/>
<evidence type="ECO:0000313" key="3">
    <source>
        <dbReference type="Proteomes" id="UP000322699"/>
    </source>
</evidence>